<organism evidence="1">
    <name type="scientific">marine metagenome</name>
    <dbReference type="NCBI Taxonomy" id="408172"/>
    <lineage>
        <taxon>unclassified sequences</taxon>
        <taxon>metagenomes</taxon>
        <taxon>ecological metagenomes</taxon>
    </lineage>
</organism>
<reference evidence="1" key="1">
    <citation type="submission" date="2018-05" db="EMBL/GenBank/DDBJ databases">
        <authorList>
            <person name="Lanie J.A."/>
            <person name="Ng W.-L."/>
            <person name="Kazmierczak K.M."/>
            <person name="Andrzejewski T.M."/>
            <person name="Davidsen T.M."/>
            <person name="Wayne K.J."/>
            <person name="Tettelin H."/>
            <person name="Glass J.I."/>
            <person name="Rusch D."/>
            <person name="Podicherti R."/>
            <person name="Tsui H.-C.T."/>
            <person name="Winkler M.E."/>
        </authorList>
    </citation>
    <scope>NUCLEOTIDE SEQUENCE</scope>
</reference>
<evidence type="ECO:0000313" key="1">
    <source>
        <dbReference type="EMBL" id="SVB71611.1"/>
    </source>
</evidence>
<feature type="non-terminal residue" evidence="1">
    <location>
        <position position="56"/>
    </location>
</feature>
<proteinExistence type="predicted"/>
<dbReference type="AlphaFoldDB" id="A0A382GBR0"/>
<sequence length="56" mass="6094">MDRMVERTKAMRNVIESTGAEFVDVASDGRGRGVIIAKYPDNTTMEAATSAAQQVF</sequence>
<accession>A0A382GBR0</accession>
<gene>
    <name evidence="1" type="ORF">METZ01_LOCUS224465</name>
</gene>
<dbReference type="EMBL" id="UINC01054198">
    <property type="protein sequence ID" value="SVB71611.1"/>
    <property type="molecule type" value="Genomic_DNA"/>
</dbReference>
<protein>
    <submittedName>
        <fullName evidence="1">Uncharacterized protein</fullName>
    </submittedName>
</protein>
<name>A0A382GBR0_9ZZZZ</name>